<evidence type="ECO:0000256" key="8">
    <source>
        <dbReference type="ARBA" id="ARBA00023237"/>
    </source>
</evidence>
<evidence type="ECO:0000256" key="5">
    <source>
        <dbReference type="ARBA" id="ARBA00022692"/>
    </source>
</evidence>
<dbReference type="Gene3D" id="3.10.20.410">
    <property type="match status" value="1"/>
</dbReference>
<reference evidence="13" key="3">
    <citation type="submission" date="2021-06" db="EMBL/GenBank/DDBJ databases">
        <title>Updating the genus Pseudomonas: Description of 43 new species and partition of the Pseudomonas putida group.</title>
        <authorList>
            <person name="Girard L."/>
            <person name="Lood C."/>
            <person name="Vandamme P."/>
            <person name="Rokni-Zadeh H."/>
            <person name="Van Noort V."/>
            <person name="Hofte M."/>
            <person name="Lavigne R."/>
            <person name="De Mot R."/>
        </authorList>
    </citation>
    <scope>NUCLEOTIDE SEQUENCE</scope>
    <source>
        <strain evidence="13">SWRI102</strain>
    </source>
</reference>
<evidence type="ECO:0000256" key="1">
    <source>
        <dbReference type="ARBA" id="ARBA00004571"/>
    </source>
</evidence>
<dbReference type="InterPro" id="IPR025949">
    <property type="entry name" value="PapC-like_C"/>
</dbReference>
<reference evidence="12" key="2">
    <citation type="submission" date="2020-07" db="EMBL/GenBank/DDBJ databases">
        <authorList>
            <person name="Lood C."/>
            <person name="Girard L."/>
        </authorList>
    </citation>
    <scope>NUCLEOTIDE SEQUENCE</scope>
    <source>
        <strain evidence="12">SWRI102</strain>
    </source>
</reference>
<reference evidence="12 14" key="1">
    <citation type="journal article" date="2020" name="Microorganisms">
        <title>Reliable Identification of Environmental Pseudomonas Isolates Using the rpoD Gene.</title>
        <authorList>
            <consortium name="The Broad Institute Genome Sequencing Platform"/>
            <person name="Girard L."/>
            <person name="Lood C."/>
            <person name="Rokni-Zadeh H."/>
            <person name="van Noort V."/>
            <person name="Lavigne R."/>
            <person name="De Mot R."/>
        </authorList>
    </citation>
    <scope>NUCLEOTIDE SEQUENCE</scope>
    <source>
        <strain evidence="12 14">SWRI102</strain>
    </source>
</reference>
<organism evidence="12">
    <name type="scientific">Pseudomonas marvdashtae</name>
    <dbReference type="NCBI Taxonomy" id="2745500"/>
    <lineage>
        <taxon>Bacteria</taxon>
        <taxon>Pseudomonadati</taxon>
        <taxon>Pseudomonadota</taxon>
        <taxon>Gammaproteobacteria</taxon>
        <taxon>Pseudomonadales</taxon>
        <taxon>Pseudomonadaceae</taxon>
        <taxon>Pseudomonas</taxon>
    </lineage>
</organism>
<comment type="caution">
    <text evidence="12">The sequence shown here is derived from an EMBL/GenBank/DDBJ whole genome shotgun (WGS) entry which is preliminary data.</text>
</comment>
<sequence>MAQAYAGFDRSVLKARGVDPQIAEYFRHAPRFPAGRNRISLSVNGASAVQASAIFDESGQPCLDASLLERAGIAAPSGLYPESVETQCLPIAEGLAGAQVWLEPGQNLVRLLVPTDWLLAPATQPKAWTSGGMAGVLNYDALMVAGTADGQSSQYRSLGTELGFNAGDWVVRSRQNYTSFDGVARFETLYTQASKTWERYGAQVQLGQLNMRSALFAGEPFLGVQILPETALSQVANGLGSGALVQGLAYSTARIEVRQSGVVIYNTLVPAGPFTLNDLPLLSERLDLEVSVLEENGERRDFRVPAANLRPVSLGAMPSYALAAGKVRRLNQDGRDTPSFLALSRDWRLGPITQLSAGLMGADEYRSVGWGIDQALTRNMTARFQQLGSRTARGTQGHDLQAAVSTVLGEGLSVGLTTGRRSKGFQHLAETGLTSRADDRLAWAERHWAISLRHADPRWGALSGSLTRYSGVAGRDAARISTAWSQTFDRTTLSLSAQHDRVGQTRNTGVSANLSLPLGRNRRISTFARQDDVRGLRTGARYAEQVSDGLGYSIGVDRSATGRDDLNARLSGLPRYTSIDLGFSRGDAGGRHYDMALRGGLALHEDGVTPSPYPLRDTFGLIKVGDDAGVKIGTPHGPVWTDAAGRAVASSLPAYRVSRVEIDTTSLPRNLDVPNGFQEVQVARGAVPRLDFQAGSVRRLMLNIRTEDGAPVTKGFGVYDQHSQYLTTVVDTGLVYLDDAPAVVQLRVMLPDDRACSLELDTGRLPVSSGPYDSADVVCQTG</sequence>
<dbReference type="PROSITE" id="PS01151">
    <property type="entry name" value="FIMBRIAL_USHER"/>
    <property type="match status" value="1"/>
</dbReference>
<dbReference type="GO" id="GO:0009297">
    <property type="term" value="P:pilus assembly"/>
    <property type="evidence" value="ECO:0007669"/>
    <property type="project" value="InterPro"/>
</dbReference>
<gene>
    <name evidence="13" type="ORF">HU742_000185</name>
    <name evidence="12" type="ORF">HU742_11195</name>
</gene>
<dbReference type="PANTHER" id="PTHR30451">
    <property type="entry name" value="OUTER MEMBRANE USHER PROTEIN"/>
    <property type="match status" value="1"/>
</dbReference>
<dbReference type="Gene3D" id="2.60.40.2610">
    <property type="entry name" value="Outer membrane usher protein FimD, plug domain"/>
    <property type="match status" value="1"/>
</dbReference>
<dbReference type="SUPFAM" id="SSF141729">
    <property type="entry name" value="FimD N-terminal domain-like"/>
    <property type="match status" value="1"/>
</dbReference>
<proteinExistence type="inferred from homology"/>
<dbReference type="EMBL" id="JABWQX010000003">
    <property type="protein sequence ID" value="MBC3395775.1"/>
    <property type="molecule type" value="Genomic_DNA"/>
</dbReference>
<keyword evidence="9" id="KW-1029">Fimbrium biogenesis</keyword>
<comment type="similarity">
    <text evidence="2 9">Belongs to the fimbrial export usher family.</text>
</comment>
<dbReference type="GO" id="GO:0009279">
    <property type="term" value="C:cell outer membrane"/>
    <property type="evidence" value="ECO:0007669"/>
    <property type="project" value="UniProtKB-SubCell"/>
</dbReference>
<dbReference type="Gene3D" id="2.60.40.3110">
    <property type="match status" value="1"/>
</dbReference>
<dbReference type="EMBL" id="JABWQX020000001">
    <property type="protein sequence ID" value="MBV4549566.1"/>
    <property type="molecule type" value="Genomic_DNA"/>
</dbReference>
<evidence type="ECO:0000313" key="12">
    <source>
        <dbReference type="EMBL" id="MBC3395775.1"/>
    </source>
</evidence>
<evidence type="ECO:0000256" key="6">
    <source>
        <dbReference type="ARBA" id="ARBA00022729"/>
    </source>
</evidence>
<dbReference type="InterPro" id="IPR025885">
    <property type="entry name" value="PapC_N"/>
</dbReference>
<dbReference type="Proteomes" id="UP000659438">
    <property type="component" value="Unassembled WGS sequence"/>
</dbReference>
<feature type="domain" description="PapC N-terminal" evidence="11">
    <location>
        <begin position="8"/>
        <end position="141"/>
    </location>
</feature>
<dbReference type="Pfam" id="PF13954">
    <property type="entry name" value="PapC_N"/>
    <property type="match status" value="1"/>
</dbReference>
<dbReference type="AlphaFoldDB" id="A0A923JPU4"/>
<comment type="subcellular location">
    <subcellularLocation>
        <location evidence="1 9">Cell outer membrane</location>
        <topology evidence="1 9">Multi-pass membrane protein</topology>
    </subcellularLocation>
</comment>
<evidence type="ECO:0000256" key="7">
    <source>
        <dbReference type="ARBA" id="ARBA00023136"/>
    </source>
</evidence>
<accession>A0A923JPU4</accession>
<dbReference type="Gene3D" id="2.60.40.2070">
    <property type="match status" value="1"/>
</dbReference>
<dbReference type="Pfam" id="PF00577">
    <property type="entry name" value="Usher"/>
    <property type="match status" value="1"/>
</dbReference>
<evidence type="ECO:0000259" key="11">
    <source>
        <dbReference type="Pfam" id="PF13954"/>
    </source>
</evidence>
<evidence type="ECO:0000256" key="2">
    <source>
        <dbReference type="ARBA" id="ARBA00008064"/>
    </source>
</evidence>
<dbReference type="InterPro" id="IPR042186">
    <property type="entry name" value="FimD_plug_dom"/>
</dbReference>
<keyword evidence="8 9" id="KW-0998">Cell outer membrane</keyword>
<keyword evidence="14" id="KW-1185">Reference proteome</keyword>
<protein>
    <submittedName>
        <fullName evidence="12">Fimbria/pilus outer membrane usher protein</fullName>
    </submittedName>
</protein>
<evidence type="ECO:0000256" key="4">
    <source>
        <dbReference type="ARBA" id="ARBA00022452"/>
    </source>
</evidence>
<dbReference type="PANTHER" id="PTHR30451:SF8">
    <property type="entry name" value="FIMBRIAL USHER PROTEIN"/>
    <property type="match status" value="1"/>
</dbReference>
<keyword evidence="4" id="KW-1134">Transmembrane beta strand</keyword>
<dbReference type="InterPro" id="IPR000015">
    <property type="entry name" value="Fimb_usher"/>
</dbReference>
<name>A0A923JPU4_9PSED</name>
<evidence type="ECO:0000313" key="14">
    <source>
        <dbReference type="Proteomes" id="UP000659438"/>
    </source>
</evidence>
<keyword evidence="3 9" id="KW-0813">Transport</keyword>
<keyword evidence="7 9" id="KW-0472">Membrane</keyword>
<dbReference type="InterPro" id="IPR037224">
    <property type="entry name" value="PapC_N_sf"/>
</dbReference>
<evidence type="ECO:0000256" key="3">
    <source>
        <dbReference type="ARBA" id="ARBA00022448"/>
    </source>
</evidence>
<evidence type="ECO:0000313" key="13">
    <source>
        <dbReference type="EMBL" id="MBV4549566.1"/>
    </source>
</evidence>
<dbReference type="InterPro" id="IPR018030">
    <property type="entry name" value="Fimbrial_membr_usher_CS"/>
</dbReference>
<dbReference type="GO" id="GO:0015473">
    <property type="term" value="F:fimbrial usher porin activity"/>
    <property type="evidence" value="ECO:0007669"/>
    <property type="project" value="InterPro"/>
</dbReference>
<feature type="domain" description="PapC-like C-terminal" evidence="10">
    <location>
        <begin position="701"/>
        <end position="761"/>
    </location>
</feature>
<evidence type="ECO:0000259" key="10">
    <source>
        <dbReference type="Pfam" id="PF13953"/>
    </source>
</evidence>
<dbReference type="Pfam" id="PF13953">
    <property type="entry name" value="PapC_C"/>
    <property type="match status" value="1"/>
</dbReference>
<keyword evidence="6" id="KW-0732">Signal</keyword>
<dbReference type="InterPro" id="IPR043142">
    <property type="entry name" value="PapC-like_C_sf"/>
</dbReference>
<keyword evidence="5 9" id="KW-0812">Transmembrane</keyword>
<evidence type="ECO:0000256" key="9">
    <source>
        <dbReference type="RuleBase" id="RU003884"/>
    </source>
</evidence>